<dbReference type="AlphaFoldDB" id="A0A2U3P144"/>
<keyword evidence="1" id="KW-0472">Membrane</keyword>
<keyword evidence="1" id="KW-1133">Transmembrane helix</keyword>
<evidence type="ECO:0000256" key="1">
    <source>
        <dbReference type="SAM" id="Phobius"/>
    </source>
</evidence>
<gene>
    <name evidence="2" type="ORF">MRAB57_5313</name>
</gene>
<dbReference type="STRING" id="1841860.GCA_900157375_05316"/>
<evidence type="ECO:0000313" key="3">
    <source>
        <dbReference type="Proteomes" id="UP000240988"/>
    </source>
</evidence>
<sequence length="165" mass="17397">VPHAGVMNQRMPGNAVATAAVSFVGYTAVMLALDNRMHRGGGAGMIAFELAGNASRAQDIMTRWGADGRRAARLSLWLDFGYMTTYGALTALLVDRARRRRGHPAILPAATIVAVAADAAEGVSLLKVLDHTRIGVHARRARTAALIKFATLAGCLGYVARESVG</sequence>
<keyword evidence="3" id="KW-1185">Reference proteome</keyword>
<keyword evidence="1" id="KW-0812">Transmembrane</keyword>
<name>A0A2U3P144_9MYCO</name>
<dbReference type="Proteomes" id="UP000240988">
    <property type="component" value="Unassembled WGS sequence"/>
</dbReference>
<feature type="transmembrane region" description="Helical" evidence="1">
    <location>
        <begin position="76"/>
        <end position="94"/>
    </location>
</feature>
<reference evidence="2 3" key="1">
    <citation type="submission" date="2017-01" db="EMBL/GenBank/DDBJ databases">
        <authorList>
            <consortium name="Urmite Genomes"/>
        </authorList>
    </citation>
    <scope>NUCLEOTIDE SEQUENCE [LARGE SCALE GENOMIC DNA]</scope>
    <source>
        <strain evidence="2 3">AB57</strain>
    </source>
</reference>
<accession>A0A2U3P144</accession>
<feature type="transmembrane region" description="Helical" evidence="1">
    <location>
        <begin position="15"/>
        <end position="33"/>
    </location>
</feature>
<feature type="non-terminal residue" evidence="2">
    <location>
        <position position="1"/>
    </location>
</feature>
<evidence type="ECO:0000313" key="2">
    <source>
        <dbReference type="EMBL" id="SPM37466.1"/>
    </source>
</evidence>
<dbReference type="EMBL" id="FUFA01000005">
    <property type="protein sequence ID" value="SPM37466.1"/>
    <property type="molecule type" value="Genomic_DNA"/>
</dbReference>
<proteinExistence type="predicted"/>
<organism evidence="2 3">
    <name type="scientific">Mycobacterium rhizamassiliense</name>
    <dbReference type="NCBI Taxonomy" id="1841860"/>
    <lineage>
        <taxon>Bacteria</taxon>
        <taxon>Bacillati</taxon>
        <taxon>Actinomycetota</taxon>
        <taxon>Actinomycetes</taxon>
        <taxon>Mycobacteriales</taxon>
        <taxon>Mycobacteriaceae</taxon>
        <taxon>Mycobacterium</taxon>
    </lineage>
</organism>
<protein>
    <submittedName>
        <fullName evidence="2">Uncharacterized protein</fullName>
    </submittedName>
</protein>